<gene>
    <name evidence="1" type="ORF">HZF10_17310</name>
</gene>
<sequence>MRKILTSIVLLMSLASWSQKTYVFDYSTLYEYTKDGKEKQLSHELTFSNSLDPDVHLIVLEEKGEVFKTYLVDKKNNIYYEFENPSSLSEAENAKLKFQKSSELNFDMCKEKSDFYEFSTKSDTIHLKRFKDSEKKKPINECVVAIAPTSITKSQKFNFGPFRNPLWCGKFNFDSEGLITYCYFIEKGKKVHFRKLQQIKQTNFTVTVPNSGNTKK</sequence>
<dbReference type="RefSeq" id="WP_176007500.1">
    <property type="nucleotide sequence ID" value="NZ_JABWMI010000022.1"/>
</dbReference>
<evidence type="ECO:0008006" key="3">
    <source>
        <dbReference type="Google" id="ProtNLM"/>
    </source>
</evidence>
<dbReference type="Proteomes" id="UP000535020">
    <property type="component" value="Unassembled WGS sequence"/>
</dbReference>
<proteinExistence type="predicted"/>
<evidence type="ECO:0000313" key="1">
    <source>
        <dbReference type="EMBL" id="NYA72692.1"/>
    </source>
</evidence>
<dbReference type="AlphaFoldDB" id="A0A7Y9C8R2"/>
<name>A0A7Y9C8R2_9FLAO</name>
<accession>A0A7Y9C8R2</accession>
<reference evidence="1 2" key="1">
    <citation type="submission" date="2020-07" db="EMBL/GenBank/DDBJ databases">
        <authorList>
            <person name="Sun Q."/>
        </authorList>
    </citation>
    <scope>NUCLEOTIDE SEQUENCE [LARGE SCALE GENOMIC DNA]</scope>
    <source>
        <strain evidence="1 2">MAH-1</strain>
    </source>
</reference>
<keyword evidence="2" id="KW-1185">Reference proteome</keyword>
<protein>
    <recommendedName>
        <fullName evidence="3">GLPGLI family protein</fullName>
    </recommendedName>
</protein>
<evidence type="ECO:0000313" key="2">
    <source>
        <dbReference type="Proteomes" id="UP000535020"/>
    </source>
</evidence>
<comment type="caution">
    <text evidence="1">The sequence shown here is derived from an EMBL/GenBank/DDBJ whole genome shotgun (WGS) entry which is preliminary data.</text>
</comment>
<organism evidence="1 2">
    <name type="scientific">Flavobacterium agri</name>
    <dbReference type="NCBI Taxonomy" id="2743471"/>
    <lineage>
        <taxon>Bacteria</taxon>
        <taxon>Pseudomonadati</taxon>
        <taxon>Bacteroidota</taxon>
        <taxon>Flavobacteriia</taxon>
        <taxon>Flavobacteriales</taxon>
        <taxon>Flavobacteriaceae</taxon>
        <taxon>Flavobacterium</taxon>
    </lineage>
</organism>
<dbReference type="EMBL" id="JACBJI010000010">
    <property type="protein sequence ID" value="NYA72692.1"/>
    <property type="molecule type" value="Genomic_DNA"/>
</dbReference>